<dbReference type="PANTHER" id="PTHR34472:SF1">
    <property type="entry name" value="SULFUR CARRIER PROTEIN THIS"/>
    <property type="match status" value="1"/>
</dbReference>
<dbReference type="NCBIfam" id="TIGR01683">
    <property type="entry name" value="thiS"/>
    <property type="match status" value="1"/>
</dbReference>
<dbReference type="Pfam" id="PF02597">
    <property type="entry name" value="ThiS"/>
    <property type="match status" value="1"/>
</dbReference>
<sequence length="66" mass="7222">MQIKINNQVKELPEAMTLLQLLKWCDIAPGRVALVRNGAVVPRSQWPMLECQSGDSLELFSAVAGG</sequence>
<name>A0A380BVX2_9GAMM</name>
<accession>A0A380BVX2</accession>
<dbReference type="PANTHER" id="PTHR34472">
    <property type="entry name" value="SULFUR CARRIER PROTEIN THIS"/>
    <property type="match status" value="1"/>
</dbReference>
<dbReference type="InterPro" id="IPR003749">
    <property type="entry name" value="ThiS/MoaD-like"/>
</dbReference>
<evidence type="ECO:0000313" key="2">
    <source>
        <dbReference type="Proteomes" id="UP000254069"/>
    </source>
</evidence>
<evidence type="ECO:0000313" key="1">
    <source>
        <dbReference type="EMBL" id="SUJ08005.1"/>
    </source>
</evidence>
<gene>
    <name evidence="1" type="primary">thiS</name>
    <name evidence="1" type="ORF">NCTC10738_04021</name>
</gene>
<dbReference type="InterPro" id="IPR012675">
    <property type="entry name" value="Beta-grasp_dom_sf"/>
</dbReference>
<accession>A0A3G4URK4</accession>
<reference evidence="1 2" key="1">
    <citation type="submission" date="2018-06" db="EMBL/GenBank/DDBJ databases">
        <authorList>
            <consortium name="Pathogen Informatics"/>
            <person name="Doyle S."/>
        </authorList>
    </citation>
    <scope>NUCLEOTIDE SEQUENCE [LARGE SCALE GENOMIC DNA]</scope>
    <source>
        <strain evidence="1 2">NCTC10738</strain>
    </source>
</reference>
<dbReference type="RefSeq" id="WP_115390410.1">
    <property type="nucleotide sequence ID" value="NZ_CP033575.1"/>
</dbReference>
<dbReference type="Proteomes" id="UP000254069">
    <property type="component" value="Unassembled WGS sequence"/>
</dbReference>
<dbReference type="EMBL" id="UGYO01000002">
    <property type="protein sequence ID" value="SUJ08005.1"/>
    <property type="molecule type" value="Genomic_DNA"/>
</dbReference>
<dbReference type="Gene3D" id="3.10.20.30">
    <property type="match status" value="1"/>
</dbReference>
<dbReference type="AlphaFoldDB" id="A0A380BVX2"/>
<dbReference type="InterPro" id="IPR010035">
    <property type="entry name" value="Thi_S"/>
</dbReference>
<dbReference type="SUPFAM" id="SSF54285">
    <property type="entry name" value="MoaD/ThiS"/>
    <property type="match status" value="1"/>
</dbReference>
<keyword evidence="2" id="KW-1185">Reference proteome</keyword>
<protein>
    <submittedName>
        <fullName evidence="1">Thiamine biosynthesis protein ThiS</fullName>
    </submittedName>
</protein>
<dbReference type="CDD" id="cd00565">
    <property type="entry name" value="Ubl_ThiS"/>
    <property type="match status" value="1"/>
</dbReference>
<proteinExistence type="predicted"/>
<organism evidence="1 2">
    <name type="scientific">Shewanella algae</name>
    <dbReference type="NCBI Taxonomy" id="38313"/>
    <lineage>
        <taxon>Bacteria</taxon>
        <taxon>Pseudomonadati</taxon>
        <taxon>Pseudomonadota</taxon>
        <taxon>Gammaproteobacteria</taxon>
        <taxon>Alteromonadales</taxon>
        <taxon>Shewanellaceae</taxon>
        <taxon>Shewanella</taxon>
    </lineage>
</organism>
<dbReference type="InterPro" id="IPR016155">
    <property type="entry name" value="Mopterin_synth/thiamin_S_b"/>
</dbReference>